<proteinExistence type="inferred from homology"/>
<comment type="similarity">
    <text evidence="2 11">Belongs to the cation transport ATPase (P-type) (TC 3.A.3) family. Type IB subfamily.</text>
</comment>
<protein>
    <recommendedName>
        <fullName evidence="9">Cd(2+)-exporting ATPase</fullName>
        <ecNumber evidence="9">7.2.2.21</ecNumber>
    </recommendedName>
</protein>
<dbReference type="InterPro" id="IPR018303">
    <property type="entry name" value="ATPase_P-typ_P_site"/>
</dbReference>
<evidence type="ECO:0000256" key="8">
    <source>
        <dbReference type="ARBA" id="ARBA00023136"/>
    </source>
</evidence>
<dbReference type="Gene3D" id="3.40.1110.10">
    <property type="entry name" value="Calcium-transporting ATPase, cytoplasmic domain N"/>
    <property type="match status" value="1"/>
</dbReference>
<dbReference type="NCBIfam" id="TIGR01525">
    <property type="entry name" value="ATPase-IB_hvy"/>
    <property type="match status" value="1"/>
</dbReference>
<comment type="catalytic activity">
    <reaction evidence="10">
        <text>Cd(2+)(in) + ATP + H2O = Cd(2+)(out) + ADP + phosphate + H(+)</text>
        <dbReference type="Rhea" id="RHEA:12132"/>
        <dbReference type="ChEBI" id="CHEBI:15377"/>
        <dbReference type="ChEBI" id="CHEBI:15378"/>
        <dbReference type="ChEBI" id="CHEBI:30616"/>
        <dbReference type="ChEBI" id="CHEBI:43474"/>
        <dbReference type="ChEBI" id="CHEBI:48775"/>
        <dbReference type="ChEBI" id="CHEBI:456216"/>
        <dbReference type="EC" id="7.2.2.21"/>
    </reaction>
</comment>
<dbReference type="PANTHER" id="PTHR48085">
    <property type="entry name" value="CADMIUM/ZINC-TRANSPORTING ATPASE HMA2-RELATED"/>
    <property type="match status" value="1"/>
</dbReference>
<feature type="domain" description="P-type ATPase A" evidence="12">
    <location>
        <begin position="207"/>
        <end position="305"/>
    </location>
</feature>
<dbReference type="InterPro" id="IPR008250">
    <property type="entry name" value="ATPase_P-typ_transduc_dom_A_sf"/>
</dbReference>
<evidence type="ECO:0000256" key="7">
    <source>
        <dbReference type="ARBA" id="ARBA00022989"/>
    </source>
</evidence>
<dbReference type="InterPro" id="IPR044492">
    <property type="entry name" value="P_typ_ATPase_HD_dom"/>
</dbReference>
<evidence type="ECO:0000256" key="3">
    <source>
        <dbReference type="ARBA" id="ARBA00022539"/>
    </source>
</evidence>
<keyword evidence="3" id="KW-0104">Cadmium</keyword>
<dbReference type="InterPro" id="IPR023298">
    <property type="entry name" value="ATPase_P-typ_TM_dom_sf"/>
</dbReference>
<evidence type="ECO:0000256" key="1">
    <source>
        <dbReference type="ARBA" id="ARBA00004141"/>
    </source>
</evidence>
<dbReference type="GO" id="GO:0016787">
    <property type="term" value="F:hydrolase activity"/>
    <property type="evidence" value="ECO:0007669"/>
    <property type="project" value="UniProtKB-KW"/>
</dbReference>
<evidence type="ECO:0000256" key="6">
    <source>
        <dbReference type="ARBA" id="ARBA00022967"/>
    </source>
</evidence>
<evidence type="ECO:0000256" key="2">
    <source>
        <dbReference type="ARBA" id="ARBA00006024"/>
    </source>
</evidence>
<dbReference type="SUPFAM" id="SSF56784">
    <property type="entry name" value="HAD-like"/>
    <property type="match status" value="1"/>
</dbReference>
<dbReference type="Pfam" id="PF00122">
    <property type="entry name" value="E1-E2_ATPase"/>
    <property type="match status" value="1"/>
</dbReference>
<dbReference type="InterPro" id="IPR036412">
    <property type="entry name" value="HAD-like_sf"/>
</dbReference>
<evidence type="ECO:0000313" key="14">
    <source>
        <dbReference type="Proteomes" id="UP001239167"/>
    </source>
</evidence>
<evidence type="ECO:0000256" key="9">
    <source>
        <dbReference type="ARBA" id="ARBA00039103"/>
    </source>
</evidence>
<dbReference type="EC" id="7.2.2.21" evidence="9"/>
<keyword evidence="14" id="KW-1185">Reference proteome</keyword>
<dbReference type="SFLD" id="SFLDS00003">
    <property type="entry name" value="Haloacid_Dehalogenase"/>
    <property type="match status" value="1"/>
</dbReference>
<comment type="subcellular location">
    <subcellularLocation>
        <location evidence="11">Cell membrane</location>
    </subcellularLocation>
    <subcellularLocation>
        <location evidence="1">Membrane</location>
        <topology evidence="1">Multi-pass membrane protein</topology>
    </subcellularLocation>
</comment>
<keyword evidence="4" id="KW-0812">Transmembrane</keyword>
<dbReference type="InterPro" id="IPR023214">
    <property type="entry name" value="HAD_sf"/>
</dbReference>
<dbReference type="InterPro" id="IPR001757">
    <property type="entry name" value="P_typ_ATPase"/>
</dbReference>
<keyword evidence="11" id="KW-0547">Nucleotide-binding</keyword>
<evidence type="ECO:0000259" key="12">
    <source>
        <dbReference type="Pfam" id="PF00122"/>
    </source>
</evidence>
<evidence type="ECO:0000256" key="5">
    <source>
        <dbReference type="ARBA" id="ARBA00022723"/>
    </source>
</evidence>
<dbReference type="NCBIfam" id="TIGR01494">
    <property type="entry name" value="ATPase_P-type"/>
    <property type="match status" value="2"/>
</dbReference>
<evidence type="ECO:0000256" key="11">
    <source>
        <dbReference type="RuleBase" id="RU362081"/>
    </source>
</evidence>
<dbReference type="SUPFAM" id="SSF81665">
    <property type="entry name" value="Calcium ATPase, transmembrane domain M"/>
    <property type="match status" value="1"/>
</dbReference>
<dbReference type="PROSITE" id="PS00154">
    <property type="entry name" value="ATPASE_E1_E2"/>
    <property type="match status" value="1"/>
</dbReference>
<sequence length="717" mass="78724">MPMKKYFFRRIALTVPMSRRMQLVICMRLQAASDIAFASIKNGTLTVYYEGIWKNSWLNDAMSGRPVEIVPRKIKGNRNKAADLKAVENQTEKFGREAFVSLGGFVFFQVMKRFFPQFYISMRLLRSAFVLFSARKIIHDGFNSVVKDREANADTLTATAVIASVIAGKPESSLTLLSLSNAAEMLTSYAAERARKHISDLLSLDQQFTWRIDTDGVERRTAIEDIRPADRICVHLGEKICIDGIVTEGSAAVDQASITGESQPAMKHKNSRVYAGTVVQNGSLTILVEKVGDDTSIARIVHLVEEAQTRRAPVQNFADRMANMLVPVSFIGAALVYGVTRDWQRVMNLLFIDFSCGLKLSTATAVSAAIARAARQGILVKGGNYIETLADIDTVVLDKTGTITLGIPQIAAIHTTGEVTEKELLLLAGSVEMHSIHPLAVAIQKYIKDKKWEAPPHITTETVVARGIRGLVDDFADGSGGKIIVGSRRFMREENVVNYNEIDEFRHTSGSSVVYIARDDKFIGCLEINDPIRPQMKRTLNQLRRRGVDEIVMLTGDTEEAAKEVALKMDLDSYYAEVLPEDKADIVRHLQKNGRVLMVGDGINDAPALSFADVGVALGGRRTDIAVESSDITINSDDPSKLMEITQIGDDTMNMIRQNFTATITLNSIAMVLGALGRINPLVAAIVHNAATLAVVLNSGRILISLEKGILPSGNRK</sequence>
<dbReference type="InterPro" id="IPR027256">
    <property type="entry name" value="P-typ_ATPase_IB"/>
</dbReference>
<reference evidence="13 14" key="1">
    <citation type="submission" date="2023-07" db="EMBL/GenBank/DDBJ databases">
        <title>Genomic Encyclopedia of Type Strains, Phase IV (KMG-IV): sequencing the most valuable type-strain genomes for metagenomic binning, comparative biology and taxonomic classification.</title>
        <authorList>
            <person name="Goeker M."/>
        </authorList>
    </citation>
    <scope>NUCLEOTIDE SEQUENCE [LARGE SCALE GENOMIC DNA]</scope>
    <source>
        <strain evidence="13 14">DSM 16980</strain>
    </source>
</reference>
<dbReference type="EMBL" id="JAUSUE010000005">
    <property type="protein sequence ID" value="MDQ0203284.1"/>
    <property type="molecule type" value="Genomic_DNA"/>
</dbReference>
<dbReference type="InterPro" id="IPR051014">
    <property type="entry name" value="Cation_Transport_ATPase_IB"/>
</dbReference>
<dbReference type="RefSeq" id="WP_307223306.1">
    <property type="nucleotide sequence ID" value="NZ_CP116940.1"/>
</dbReference>
<dbReference type="Proteomes" id="UP001239167">
    <property type="component" value="Unassembled WGS sequence"/>
</dbReference>
<dbReference type="InterPro" id="IPR023299">
    <property type="entry name" value="ATPase_P-typ_cyto_dom_N"/>
</dbReference>
<keyword evidence="5 11" id="KW-0479">Metal-binding</keyword>
<dbReference type="Gene3D" id="2.70.150.10">
    <property type="entry name" value="Calcium-transporting ATPase, cytoplasmic transduction domain A"/>
    <property type="match status" value="1"/>
</dbReference>
<name>A0ABT9Y629_9FIRM</name>
<keyword evidence="8" id="KW-0472">Membrane</keyword>
<evidence type="ECO:0000313" key="13">
    <source>
        <dbReference type="EMBL" id="MDQ0203284.1"/>
    </source>
</evidence>
<dbReference type="Pfam" id="PF00702">
    <property type="entry name" value="Hydrolase"/>
    <property type="match status" value="1"/>
</dbReference>
<gene>
    <name evidence="13" type="ORF">J2S01_001000</name>
</gene>
<keyword evidence="7" id="KW-1133">Transmembrane helix</keyword>
<keyword evidence="13" id="KW-0378">Hydrolase</keyword>
<keyword evidence="6" id="KW-1278">Translocase</keyword>
<evidence type="ECO:0000256" key="10">
    <source>
        <dbReference type="ARBA" id="ARBA00049338"/>
    </source>
</evidence>
<dbReference type="InterPro" id="IPR059000">
    <property type="entry name" value="ATPase_P-type_domA"/>
</dbReference>
<organism evidence="13 14">
    <name type="scientific">Pectinatus haikarae</name>
    <dbReference type="NCBI Taxonomy" id="349096"/>
    <lineage>
        <taxon>Bacteria</taxon>
        <taxon>Bacillati</taxon>
        <taxon>Bacillota</taxon>
        <taxon>Negativicutes</taxon>
        <taxon>Selenomonadales</taxon>
        <taxon>Selenomonadaceae</taxon>
        <taxon>Pectinatus</taxon>
    </lineage>
</organism>
<keyword evidence="11" id="KW-1003">Cell membrane</keyword>
<dbReference type="PANTHER" id="PTHR48085:SF5">
    <property type="entry name" value="CADMIUM_ZINC-TRANSPORTING ATPASE HMA4-RELATED"/>
    <property type="match status" value="1"/>
</dbReference>
<evidence type="ECO:0000256" key="4">
    <source>
        <dbReference type="ARBA" id="ARBA00022692"/>
    </source>
</evidence>
<comment type="caution">
    <text evidence="13">The sequence shown here is derived from an EMBL/GenBank/DDBJ whole genome shotgun (WGS) entry which is preliminary data.</text>
</comment>
<dbReference type="SFLD" id="SFLDF00027">
    <property type="entry name" value="p-type_atpase"/>
    <property type="match status" value="1"/>
</dbReference>
<accession>A0ABT9Y629</accession>
<dbReference type="Gene3D" id="3.40.50.1000">
    <property type="entry name" value="HAD superfamily/HAD-like"/>
    <property type="match status" value="1"/>
</dbReference>
<dbReference type="PRINTS" id="PR00119">
    <property type="entry name" value="CATATPASE"/>
</dbReference>
<keyword evidence="11" id="KW-0067">ATP-binding</keyword>
<dbReference type="SFLD" id="SFLDG00002">
    <property type="entry name" value="C1.7:_P-type_atpase_like"/>
    <property type="match status" value="1"/>
</dbReference>
<dbReference type="SUPFAM" id="SSF81653">
    <property type="entry name" value="Calcium ATPase, transduction domain A"/>
    <property type="match status" value="1"/>
</dbReference>